<gene>
    <name evidence="2" type="ORF">C095_08945</name>
</gene>
<dbReference type="PATRIC" id="fig|1226633.4.peg.1805"/>
<sequence>MEQNDLTVQAVDIREQELKRVYGDSVKFVSKEEALLTSDILINAMNLTKNPKSKFYNMNYFSEKEFSLVKKGVIFINVTRGEIAPESILLNCYKKELFLGLDWMFLQMRKSFPKLSKGK</sequence>
<dbReference type="GO" id="GO:0051287">
    <property type="term" value="F:NAD binding"/>
    <property type="evidence" value="ECO:0007669"/>
    <property type="project" value="InterPro"/>
</dbReference>
<protein>
    <recommendedName>
        <fullName evidence="1">D-isomer specific 2-hydroxyacid dehydrogenase NAD-binding domain-containing protein</fullName>
    </recommendedName>
</protein>
<dbReference type="EMBL" id="AUZI01000021">
    <property type="protein sequence ID" value="KID48855.1"/>
    <property type="molecule type" value="Genomic_DNA"/>
</dbReference>
<dbReference type="Proteomes" id="UP000031184">
    <property type="component" value="Unassembled WGS sequence"/>
</dbReference>
<dbReference type="InterPro" id="IPR006140">
    <property type="entry name" value="D-isomer_DH_NAD-bd"/>
</dbReference>
<feature type="domain" description="D-isomer specific 2-hydroxyacid dehydrogenase NAD-binding" evidence="1">
    <location>
        <begin position="5"/>
        <end position="96"/>
    </location>
</feature>
<evidence type="ECO:0000259" key="1">
    <source>
        <dbReference type="Pfam" id="PF02826"/>
    </source>
</evidence>
<dbReference type="AlphaFoldDB" id="A0A0B4EPH5"/>
<dbReference type="Pfam" id="PF02826">
    <property type="entry name" value="2-Hacid_dh_C"/>
    <property type="match status" value="1"/>
</dbReference>
<accession>A0A0B4EPH5</accession>
<proteinExistence type="predicted"/>
<dbReference type="SUPFAM" id="SSF51735">
    <property type="entry name" value="NAD(P)-binding Rossmann-fold domains"/>
    <property type="match status" value="1"/>
</dbReference>
<organism evidence="2 3">
    <name type="scientific">Fusobacterium necrophorum subsp. funduliforme B35</name>
    <dbReference type="NCBI Taxonomy" id="1226633"/>
    <lineage>
        <taxon>Bacteria</taxon>
        <taxon>Fusobacteriati</taxon>
        <taxon>Fusobacteriota</taxon>
        <taxon>Fusobacteriia</taxon>
        <taxon>Fusobacteriales</taxon>
        <taxon>Fusobacteriaceae</taxon>
        <taxon>Fusobacterium</taxon>
    </lineage>
</organism>
<evidence type="ECO:0000313" key="3">
    <source>
        <dbReference type="Proteomes" id="UP000031184"/>
    </source>
</evidence>
<comment type="caution">
    <text evidence="2">The sequence shown here is derived from an EMBL/GenBank/DDBJ whole genome shotgun (WGS) entry which is preliminary data.</text>
</comment>
<name>A0A0B4EPH5_9FUSO</name>
<dbReference type="InterPro" id="IPR036291">
    <property type="entry name" value="NAD(P)-bd_dom_sf"/>
</dbReference>
<reference evidence="2 3" key="1">
    <citation type="submission" date="2013-08" db="EMBL/GenBank/DDBJ databases">
        <title>An opportunistic ruminal bacterium that causes liver abscesses in cattle.</title>
        <authorList>
            <person name="Benahmed F.H."/>
            <person name="Rasmussen M."/>
            <person name="Harbottle H."/>
            <person name="Soppet D."/>
            <person name="Nagaraja T.G."/>
            <person name="Davidson M."/>
        </authorList>
    </citation>
    <scope>NUCLEOTIDE SEQUENCE [LARGE SCALE GENOMIC DNA]</scope>
    <source>
        <strain evidence="2 3">B35</strain>
    </source>
</reference>
<evidence type="ECO:0000313" key="2">
    <source>
        <dbReference type="EMBL" id="KID48855.1"/>
    </source>
</evidence>
<dbReference type="Gene3D" id="3.40.50.720">
    <property type="entry name" value="NAD(P)-binding Rossmann-like Domain"/>
    <property type="match status" value="1"/>
</dbReference>